<comment type="caution">
    <text evidence="1">The sequence shown here is derived from an EMBL/GenBank/DDBJ whole genome shotgun (WGS) entry which is preliminary data.</text>
</comment>
<dbReference type="EMBL" id="NWSH01003111">
    <property type="protein sequence ID" value="PCG66928.1"/>
    <property type="molecule type" value="Genomic_DNA"/>
</dbReference>
<reference evidence="1" key="1">
    <citation type="submission" date="2017-09" db="EMBL/GenBank/DDBJ databases">
        <title>Contemporary evolution of a Lepidopteran species, Heliothis virescens, in response to modern agricultural practices.</title>
        <authorList>
            <person name="Fritz M.L."/>
            <person name="Deyonke A.M."/>
            <person name="Papanicolaou A."/>
            <person name="Micinski S."/>
            <person name="Westbrook J."/>
            <person name="Gould F."/>
        </authorList>
    </citation>
    <scope>NUCLEOTIDE SEQUENCE [LARGE SCALE GENOMIC DNA]</scope>
    <source>
        <strain evidence="1">HvINT-</strain>
        <tissue evidence="1">Whole body</tissue>
    </source>
</reference>
<proteinExistence type="predicted"/>
<accession>A0A2A4J5I0</accession>
<protein>
    <submittedName>
        <fullName evidence="1">Uncharacterized protein</fullName>
    </submittedName>
</protein>
<gene>
    <name evidence="1" type="ORF">B5V51_7076</name>
</gene>
<sequence>MTSELSENVRQVLKKLLPASVLNEVACFVFYDEHPSDNKNIDVTICTKSGVVKEYYQRDLICSIKLPDILNATEIKIIRNSECELFYLVVAKESITILSRRDKLLIHQMVSNVARYDISDISCSGQANLRVFCTGDAVPLTFDDNFENYKCPDVSMAVSDEQNDDTLPLINHLKRKLSEAKYSVKFNEKTYKEFLDLHQSVAFSTYKKIHPNLDDSVFKNGTKEIASALRINTATPWIKVCNKKVVIVLNVCNLNNEHLEDVHILIHSQTGIQENTTKNILHSIEYTTKIFEKTATSPFWEEKKTQTIRKNIDSAIVAVIDLEELKSSVISRIEFNAIVFYKKYGKEFLLPIEDVYLSSLDTMGEEFDVFSSEPMDSNILLAILATTTKTELIARHIKKDNDEPLSLDVFCKYLKMEQLPHCDNVAIYRKNPYHILNGIMLVMNNEGIHGIASQTLSVYSRTASQVLAFIHYIQDAVPLTIVITTPNYRITAKDNKLSHYNEEMTENSQLSYNYQNYGTSILNRSKLVLKYLDQCMMKMGESKDTLVQSKIGSEIDLFAGGESSYMDFKNRMREEAASVKMFNDDVGHSPESDDVMCID</sequence>
<organism evidence="1">
    <name type="scientific">Heliothis virescens</name>
    <name type="common">Tobacco budworm moth</name>
    <dbReference type="NCBI Taxonomy" id="7102"/>
    <lineage>
        <taxon>Eukaryota</taxon>
        <taxon>Metazoa</taxon>
        <taxon>Ecdysozoa</taxon>
        <taxon>Arthropoda</taxon>
        <taxon>Hexapoda</taxon>
        <taxon>Insecta</taxon>
        <taxon>Pterygota</taxon>
        <taxon>Neoptera</taxon>
        <taxon>Endopterygota</taxon>
        <taxon>Lepidoptera</taxon>
        <taxon>Glossata</taxon>
        <taxon>Ditrysia</taxon>
        <taxon>Noctuoidea</taxon>
        <taxon>Noctuidae</taxon>
        <taxon>Heliothinae</taxon>
        <taxon>Heliothis</taxon>
    </lineage>
</organism>
<name>A0A2A4J5I0_HELVI</name>
<dbReference type="AlphaFoldDB" id="A0A2A4J5I0"/>
<evidence type="ECO:0000313" key="1">
    <source>
        <dbReference type="EMBL" id="PCG66928.1"/>
    </source>
</evidence>